<dbReference type="AlphaFoldDB" id="A0A183TP69"/>
<evidence type="ECO:0000256" key="4">
    <source>
        <dbReference type="RuleBase" id="RU362109"/>
    </source>
</evidence>
<keyword evidence="2 4" id="KW-0833">Ubl conjugation pathway</keyword>
<feature type="active site" description="Glycyl thioester intermediate" evidence="3">
    <location>
        <position position="33"/>
    </location>
</feature>
<dbReference type="InterPro" id="IPR000608">
    <property type="entry name" value="UBC"/>
</dbReference>
<dbReference type="InterPro" id="IPR023313">
    <property type="entry name" value="UBQ-conjugating_AS"/>
</dbReference>
<proteinExistence type="inferred from homology"/>
<keyword evidence="4" id="KW-0547">Nucleotide-binding</keyword>
<dbReference type="OrthoDB" id="9978460at2759"/>
<dbReference type="PANTHER" id="PTHR24068">
    <property type="entry name" value="UBIQUITIN-CONJUGATING ENZYME E2"/>
    <property type="match status" value="1"/>
</dbReference>
<protein>
    <submittedName>
        <fullName evidence="8">UBIQUITIN_CONJUGAT_2 domain-containing protein</fullName>
    </submittedName>
</protein>
<dbReference type="SUPFAM" id="SSF54495">
    <property type="entry name" value="UBC-like"/>
    <property type="match status" value="1"/>
</dbReference>
<feature type="domain" description="UBC core" evidence="5">
    <location>
        <begin position="1"/>
        <end position="93"/>
    </location>
</feature>
<dbReference type="WBParaSite" id="SSLN_0001895001-mRNA-1">
    <property type="protein sequence ID" value="SSLN_0001895001-mRNA-1"/>
    <property type="gene ID" value="SSLN_0001895001"/>
</dbReference>
<keyword evidence="7" id="KW-1185">Reference proteome</keyword>
<comment type="similarity">
    <text evidence="4">Belongs to the ubiquitin-conjugating enzyme family.</text>
</comment>
<dbReference type="Pfam" id="PF00179">
    <property type="entry name" value="UQ_con"/>
    <property type="match status" value="1"/>
</dbReference>
<dbReference type="PROSITE" id="PS50127">
    <property type="entry name" value="UBC_2"/>
    <property type="match status" value="1"/>
</dbReference>
<evidence type="ECO:0000259" key="5">
    <source>
        <dbReference type="PROSITE" id="PS50127"/>
    </source>
</evidence>
<gene>
    <name evidence="6" type="ORF">SSLN_LOCUS18267</name>
</gene>
<reference evidence="6 7" key="2">
    <citation type="submission" date="2018-11" db="EMBL/GenBank/DDBJ databases">
        <authorList>
            <consortium name="Pathogen Informatics"/>
        </authorList>
    </citation>
    <scope>NUCLEOTIDE SEQUENCE [LARGE SCALE GENOMIC DNA]</scope>
    <source>
        <strain evidence="6 7">NST_G2</strain>
    </source>
</reference>
<evidence type="ECO:0000256" key="3">
    <source>
        <dbReference type="PROSITE-ProRule" id="PRU10133"/>
    </source>
</evidence>
<dbReference type="GO" id="GO:0016740">
    <property type="term" value="F:transferase activity"/>
    <property type="evidence" value="ECO:0007669"/>
    <property type="project" value="UniProtKB-KW"/>
</dbReference>
<accession>A0A183TP69</accession>
<keyword evidence="1" id="KW-0808">Transferase</keyword>
<dbReference type="GO" id="GO:0005524">
    <property type="term" value="F:ATP binding"/>
    <property type="evidence" value="ECO:0007669"/>
    <property type="project" value="UniProtKB-UniRule"/>
</dbReference>
<dbReference type="STRING" id="70667.A0A183TP69"/>
<dbReference type="Gene3D" id="3.10.110.10">
    <property type="entry name" value="Ubiquitin Conjugating Enzyme"/>
    <property type="match status" value="1"/>
</dbReference>
<sequence length="120" mass="13817">MIALDNYPFTAPDLRLLTPIFHPNIREDDGYICVSLFSDWNSCYSFLDAVKAVLYLLSNPNFEDPNNPYSVLRAEYRDRFDEVCRQFRAGFPVKFCGSAGLDVFSLDACLVLYQCSEYEL</sequence>
<evidence type="ECO:0000313" key="7">
    <source>
        <dbReference type="Proteomes" id="UP000275846"/>
    </source>
</evidence>
<evidence type="ECO:0000256" key="1">
    <source>
        <dbReference type="ARBA" id="ARBA00022679"/>
    </source>
</evidence>
<dbReference type="PROSITE" id="PS00183">
    <property type="entry name" value="UBC_1"/>
    <property type="match status" value="1"/>
</dbReference>
<dbReference type="Proteomes" id="UP000275846">
    <property type="component" value="Unassembled WGS sequence"/>
</dbReference>
<evidence type="ECO:0000313" key="8">
    <source>
        <dbReference type="WBParaSite" id="SSLN_0001895001-mRNA-1"/>
    </source>
</evidence>
<name>A0A183TP69_SCHSO</name>
<reference evidence="8" key="1">
    <citation type="submission" date="2016-06" db="UniProtKB">
        <authorList>
            <consortium name="WormBaseParasite"/>
        </authorList>
    </citation>
    <scope>IDENTIFICATION</scope>
</reference>
<keyword evidence="4" id="KW-0067">ATP-binding</keyword>
<dbReference type="EMBL" id="UYSU01044038">
    <property type="protein sequence ID" value="VDM04653.1"/>
    <property type="molecule type" value="Genomic_DNA"/>
</dbReference>
<organism evidence="8">
    <name type="scientific">Schistocephalus solidus</name>
    <name type="common">Tapeworm</name>
    <dbReference type="NCBI Taxonomy" id="70667"/>
    <lineage>
        <taxon>Eukaryota</taxon>
        <taxon>Metazoa</taxon>
        <taxon>Spiralia</taxon>
        <taxon>Lophotrochozoa</taxon>
        <taxon>Platyhelminthes</taxon>
        <taxon>Cestoda</taxon>
        <taxon>Eucestoda</taxon>
        <taxon>Diphyllobothriidea</taxon>
        <taxon>Diphyllobothriidae</taxon>
        <taxon>Schistocephalus</taxon>
    </lineage>
</organism>
<evidence type="ECO:0000313" key="6">
    <source>
        <dbReference type="EMBL" id="VDM04653.1"/>
    </source>
</evidence>
<evidence type="ECO:0000256" key="2">
    <source>
        <dbReference type="ARBA" id="ARBA00022786"/>
    </source>
</evidence>
<dbReference type="InterPro" id="IPR016135">
    <property type="entry name" value="UBQ-conjugating_enzyme/RWD"/>
</dbReference>